<name>A0A1X3RU85_9GAMM</name>
<protein>
    <recommendedName>
        <fullName evidence="3">DUF2531 family protein</fullName>
    </recommendedName>
</protein>
<evidence type="ECO:0000313" key="2">
    <source>
        <dbReference type="Proteomes" id="UP000194020"/>
    </source>
</evidence>
<organism evidence="1 2">
    <name type="scientific">Lonsdalea iberica</name>
    <dbReference type="NCBI Taxonomy" id="1082703"/>
    <lineage>
        <taxon>Bacteria</taxon>
        <taxon>Pseudomonadati</taxon>
        <taxon>Pseudomonadota</taxon>
        <taxon>Gammaproteobacteria</taxon>
        <taxon>Enterobacterales</taxon>
        <taxon>Pectobacteriaceae</taxon>
        <taxon>Lonsdalea</taxon>
    </lineage>
</organism>
<dbReference type="RefSeq" id="WP_094109550.1">
    <property type="nucleotide sequence ID" value="NZ_LUTP01000021.1"/>
</dbReference>
<dbReference type="AlphaFoldDB" id="A0A1X3RU85"/>
<evidence type="ECO:0008006" key="3">
    <source>
        <dbReference type="Google" id="ProtNLM"/>
    </source>
</evidence>
<dbReference type="EMBL" id="LUTP01000021">
    <property type="protein sequence ID" value="OSN05516.1"/>
    <property type="molecule type" value="Genomic_DNA"/>
</dbReference>
<dbReference type="InterPro" id="IPR019684">
    <property type="entry name" value="HofP"/>
</dbReference>
<sequence length="136" mass="15137">MTSASVFFNGKSRMAMVFLSLALASGAVRSSSLESERERDPFQPQAVTCAMSSSPNQWRLQGLVGDTSRWVGWVKQSENGWLRVRYDEAVTQTEGLRVWLDREHGTLRLFPSQVDCPVSEITLSSPFPGWSQGVVP</sequence>
<accession>A0A1X3RU85</accession>
<comment type="caution">
    <text evidence="1">The sequence shown here is derived from an EMBL/GenBank/DDBJ whole genome shotgun (WGS) entry which is preliminary data.</text>
</comment>
<reference evidence="1 2" key="1">
    <citation type="submission" date="2016-02" db="EMBL/GenBank/DDBJ databases">
        <title>Species-wide whole genome sequencing reveals diversity, host range in Lonsdalea quercina.</title>
        <authorList>
            <person name="Li Y."/>
        </authorList>
    </citation>
    <scope>NUCLEOTIDE SEQUENCE [LARGE SCALE GENOMIC DNA]</scope>
    <source>
        <strain evidence="1 2">LMG 26264</strain>
    </source>
</reference>
<proteinExistence type="predicted"/>
<dbReference type="Proteomes" id="UP000194020">
    <property type="component" value="Unassembled WGS sequence"/>
</dbReference>
<evidence type="ECO:0000313" key="1">
    <source>
        <dbReference type="EMBL" id="OSN05516.1"/>
    </source>
</evidence>
<gene>
    <name evidence="1" type="ORF">AU511_09760</name>
</gene>
<dbReference type="Pfam" id="PF10748">
    <property type="entry name" value="HofP"/>
    <property type="match status" value="1"/>
</dbReference>